<protein>
    <recommendedName>
        <fullName evidence="4">E3 ubiquitin-protein ligase</fullName>
        <ecNumber evidence="4">2.3.2.27</ecNumber>
    </recommendedName>
</protein>
<evidence type="ECO:0000259" key="7">
    <source>
        <dbReference type="Pfam" id="PF22960"/>
    </source>
</evidence>
<dbReference type="Proteomes" id="UP000288716">
    <property type="component" value="Unassembled WGS sequence"/>
</dbReference>
<dbReference type="GO" id="GO:0016567">
    <property type="term" value="P:protein ubiquitination"/>
    <property type="evidence" value="ECO:0007669"/>
    <property type="project" value="UniProtKB-UniRule"/>
</dbReference>
<dbReference type="VEuPathDB" id="VectorBase:LDEU007971"/>
<name>A0A443S940_9ACAR</name>
<dbReference type="AlphaFoldDB" id="A0A443S940"/>
<evidence type="ECO:0000313" key="8">
    <source>
        <dbReference type="EMBL" id="RWS24069.1"/>
    </source>
</evidence>
<dbReference type="Pfam" id="PF22960">
    <property type="entry name" value="WHD_UBR1"/>
    <property type="match status" value="1"/>
</dbReference>
<evidence type="ECO:0000256" key="1">
    <source>
        <dbReference type="ARBA" id="ARBA00022723"/>
    </source>
</evidence>
<feature type="compositionally biased region" description="Acidic residues" evidence="5">
    <location>
        <begin position="972"/>
        <end position="994"/>
    </location>
</feature>
<evidence type="ECO:0000256" key="4">
    <source>
        <dbReference type="RuleBase" id="RU366018"/>
    </source>
</evidence>
<keyword evidence="4" id="KW-0833">Ubl conjugation pathway</keyword>
<organism evidence="8 9">
    <name type="scientific">Leptotrombidium deliense</name>
    <dbReference type="NCBI Taxonomy" id="299467"/>
    <lineage>
        <taxon>Eukaryota</taxon>
        <taxon>Metazoa</taxon>
        <taxon>Ecdysozoa</taxon>
        <taxon>Arthropoda</taxon>
        <taxon>Chelicerata</taxon>
        <taxon>Arachnida</taxon>
        <taxon>Acari</taxon>
        <taxon>Acariformes</taxon>
        <taxon>Trombidiformes</taxon>
        <taxon>Prostigmata</taxon>
        <taxon>Anystina</taxon>
        <taxon>Parasitengona</taxon>
        <taxon>Trombiculoidea</taxon>
        <taxon>Trombiculidae</taxon>
        <taxon>Leptotrombidium</taxon>
    </lineage>
</organism>
<dbReference type="OrthoDB" id="15304at2759"/>
<accession>A0A443S940</accession>
<keyword evidence="3 4" id="KW-0862">Zinc</keyword>
<feature type="domain" description="E3 ubiquitin-protein ligase UBR1-like winged-helix" evidence="7">
    <location>
        <begin position="734"/>
        <end position="826"/>
    </location>
</feature>
<dbReference type="PANTHER" id="PTHR21497">
    <property type="entry name" value="UBIQUITIN LIGASE E3 ALPHA-RELATED"/>
    <property type="match status" value="1"/>
</dbReference>
<dbReference type="EMBL" id="NCKV01005435">
    <property type="protein sequence ID" value="RWS24069.1"/>
    <property type="molecule type" value="Genomic_DNA"/>
</dbReference>
<evidence type="ECO:0000256" key="2">
    <source>
        <dbReference type="ARBA" id="ARBA00022771"/>
    </source>
</evidence>
<feature type="domain" description="UBR-type" evidence="6">
    <location>
        <begin position="122"/>
        <end position="154"/>
    </location>
</feature>
<dbReference type="Gene3D" id="2.10.110.30">
    <property type="match status" value="1"/>
</dbReference>
<comment type="pathway">
    <text evidence="4">Protein modification; protein ubiquitination.</text>
</comment>
<comment type="caution">
    <text evidence="8">The sequence shown here is derived from an EMBL/GenBank/DDBJ whole genome shotgun (WGS) entry which is preliminary data.</text>
</comment>
<evidence type="ECO:0000256" key="3">
    <source>
        <dbReference type="ARBA" id="ARBA00022833"/>
    </source>
</evidence>
<dbReference type="InterPro" id="IPR003126">
    <property type="entry name" value="Znf_UBR"/>
</dbReference>
<feature type="compositionally biased region" description="Polar residues" evidence="5">
    <location>
        <begin position="1035"/>
        <end position="1063"/>
    </location>
</feature>
<comment type="function">
    <text evidence="4">Ubiquitin ligase protein which is a component of the N-end rule pathway. Recognizes and binds to proteins bearing specific N-terminal residues that are destabilizing according to the N-end rule, leading to their ubiquitination and subsequent degradation.</text>
</comment>
<dbReference type="InterPro" id="IPR039164">
    <property type="entry name" value="UBR1-like"/>
</dbReference>
<feature type="non-terminal residue" evidence="8">
    <location>
        <position position="1106"/>
    </location>
</feature>
<dbReference type="STRING" id="299467.A0A443S940"/>
<dbReference type="GO" id="GO:0061630">
    <property type="term" value="F:ubiquitin protein ligase activity"/>
    <property type="evidence" value="ECO:0007669"/>
    <property type="project" value="UniProtKB-UniRule"/>
</dbReference>
<dbReference type="GO" id="GO:0005737">
    <property type="term" value="C:cytoplasm"/>
    <property type="evidence" value="ECO:0007669"/>
    <property type="project" value="TreeGrafter"/>
</dbReference>
<keyword evidence="1 4" id="KW-0479">Metal-binding</keyword>
<dbReference type="GO" id="GO:0071596">
    <property type="term" value="P:ubiquitin-dependent protein catabolic process via the N-end rule pathway"/>
    <property type="evidence" value="ECO:0007669"/>
    <property type="project" value="UniProtKB-UniRule"/>
</dbReference>
<dbReference type="InterPro" id="IPR055194">
    <property type="entry name" value="UBR1-like_WH"/>
</dbReference>
<comment type="catalytic activity">
    <reaction evidence="4">
        <text>S-ubiquitinyl-[E2 ubiquitin-conjugating enzyme]-L-cysteine + [acceptor protein]-L-lysine = [E2 ubiquitin-conjugating enzyme]-L-cysteine + N(6)-ubiquitinyl-[acceptor protein]-L-lysine.</text>
        <dbReference type="EC" id="2.3.2.27"/>
    </reaction>
</comment>
<comment type="similarity">
    <text evidence="4">Belongs to the E3 ubiquitin-protein ligase UBR1-like family.</text>
</comment>
<keyword evidence="9" id="KW-1185">Reference proteome</keyword>
<evidence type="ECO:0000313" key="9">
    <source>
        <dbReference type="Proteomes" id="UP000288716"/>
    </source>
</evidence>
<dbReference type="Pfam" id="PF02207">
    <property type="entry name" value="zf-UBR"/>
    <property type="match status" value="1"/>
</dbReference>
<dbReference type="GO" id="GO:0008270">
    <property type="term" value="F:zinc ion binding"/>
    <property type="evidence" value="ECO:0007669"/>
    <property type="project" value="UniProtKB-UniRule"/>
</dbReference>
<sequence>MSSSTEFDSLLRKGKKVASSLVLTQCSKLQDKHESPLLSQFCDFLLDPRKNISDNEIIDWLRWIISVGMTPEEFATEGKYLAFIHCLLCLHHLKDTIRRLPVALSGQQISWPTDAGLVEYPHGHDFNMFRSQAGGACDCGDASVMKESGFCVRHEPKPNETKPQPPRDLLCVAKAIMPRMFLRLVIQLRRNSPDCLKEVDGFITSILNHLTEMGAAMRKVICEVMTDPKVYSSLVNNCDSTDLEITDMLVERRASYLLAKRRMNNFNPPSSFHNFCSVCHRDRCVIKAFDKDFNHTTFVEELLFWTVVYEFPQKLVCFLLNMLPDADYKEAFAEAFVYHYSRISMMLATFRNGDDGITHSNKPSAHDLLSNCVVHVSVQLFSNENLVAKLCEQQHLLHVIIASLRATIEGTEERERNDGILVKSMMQDSKLNKHKVVKCDHYIMKKHSYWPLVSDLNNILTHLPVANLFMSKCDLIELWLEFIMCFQAMNLNEREMNLHVEYENDSYYAAFSAELEICATPMWTLISHLKDTSSAAMTKQLVLHTQRCLDKWFVLLPFTEKDVPHAYQATFHIPLHRYYAIFLHHGVQHQGLKLHEMLPSDEAKLKLYLAHPLQVQISFAEIMCGLWVRNGLQMKGQAMTYIQCHFCNSLVDPDMFLIQQCASLLSPDWFIQTTLERFHVWEWLSLSHTNDERDFHGEFLESDQVMPMLEYALTFLAMLFSLRTNLGMDEETIVRQEMVTLLAMSDRTHSQLTDLLPEKCGTSQNKEFESTLQEIADYRGPTLESGGNLSQGMFSPKPEIWEQEYDPLHVFLRAVHRRDFQSSIDRFSQYVRQSGKLKDKISHPWPPFRIPKDPDTNKFLDPRKLLYSKVLHGVLFTILYKALHVCEVTEQVLSLTVFLLEMALAYPCPNEQSLARKMTGLTRSNSTVSDQKYGDWFHGDSILENMNTLVETVVINKKVSNSVVEEMEVDFNTTDDDDDDDDNYTEYMSEEEDSSGQQVSDFEIEPAPQTPQLPSSTVHLALPAPPTDRSDMQIVPSTQNNVESSGTSSRQSLIVSDGASTHSAPVVEPSGSGSQSISNNIMVPFIPSAIRTYFRRNDSKLQRRKV</sequence>
<evidence type="ECO:0000256" key="5">
    <source>
        <dbReference type="SAM" id="MobiDB-lite"/>
    </source>
</evidence>
<dbReference type="UniPathway" id="UPA00143"/>
<dbReference type="GO" id="GO:0000151">
    <property type="term" value="C:ubiquitin ligase complex"/>
    <property type="evidence" value="ECO:0007669"/>
    <property type="project" value="TreeGrafter"/>
</dbReference>
<proteinExistence type="inferred from homology"/>
<dbReference type="PANTHER" id="PTHR21497:SF39">
    <property type="entry name" value="E3 UBIQUITIN-PROTEIN LIGASE UBR3"/>
    <property type="match status" value="1"/>
</dbReference>
<reference evidence="8 9" key="1">
    <citation type="journal article" date="2018" name="Gigascience">
        <title>Genomes of trombidid mites reveal novel predicted allergens and laterally-transferred genes associated with secondary metabolism.</title>
        <authorList>
            <person name="Dong X."/>
            <person name="Chaisiri K."/>
            <person name="Xia D."/>
            <person name="Armstrong S.D."/>
            <person name="Fang Y."/>
            <person name="Donnelly M.J."/>
            <person name="Kadowaki T."/>
            <person name="McGarry J.W."/>
            <person name="Darby A.C."/>
            <person name="Makepeace B.L."/>
        </authorList>
    </citation>
    <scope>NUCLEOTIDE SEQUENCE [LARGE SCALE GENOMIC DNA]</scope>
    <source>
        <strain evidence="8">UoL-UT</strain>
    </source>
</reference>
<keyword evidence="4" id="KW-0808">Transferase</keyword>
<dbReference type="EC" id="2.3.2.27" evidence="4"/>
<keyword evidence="2 4" id="KW-0863">Zinc-finger</keyword>
<feature type="region of interest" description="Disordered" evidence="5">
    <location>
        <begin position="972"/>
        <end position="1076"/>
    </location>
</feature>
<gene>
    <name evidence="8" type="ORF">B4U80_02807</name>
</gene>
<evidence type="ECO:0000259" key="6">
    <source>
        <dbReference type="Pfam" id="PF02207"/>
    </source>
</evidence>